<organism evidence="1">
    <name type="scientific">Anguilla anguilla</name>
    <name type="common">European freshwater eel</name>
    <name type="synonym">Muraena anguilla</name>
    <dbReference type="NCBI Taxonomy" id="7936"/>
    <lineage>
        <taxon>Eukaryota</taxon>
        <taxon>Metazoa</taxon>
        <taxon>Chordata</taxon>
        <taxon>Craniata</taxon>
        <taxon>Vertebrata</taxon>
        <taxon>Euteleostomi</taxon>
        <taxon>Actinopterygii</taxon>
        <taxon>Neopterygii</taxon>
        <taxon>Teleostei</taxon>
        <taxon>Anguilliformes</taxon>
        <taxon>Anguillidae</taxon>
        <taxon>Anguilla</taxon>
    </lineage>
</organism>
<reference evidence="1" key="1">
    <citation type="submission" date="2014-11" db="EMBL/GenBank/DDBJ databases">
        <authorList>
            <person name="Amaro Gonzalez C."/>
        </authorList>
    </citation>
    <scope>NUCLEOTIDE SEQUENCE</scope>
</reference>
<reference evidence="1" key="2">
    <citation type="journal article" date="2015" name="Fish Shellfish Immunol.">
        <title>Early steps in the European eel (Anguilla anguilla)-Vibrio vulnificus interaction in the gills: Role of the RtxA13 toxin.</title>
        <authorList>
            <person name="Callol A."/>
            <person name="Pajuelo D."/>
            <person name="Ebbesson L."/>
            <person name="Teles M."/>
            <person name="MacKenzie S."/>
            <person name="Amaro C."/>
        </authorList>
    </citation>
    <scope>NUCLEOTIDE SEQUENCE</scope>
</reference>
<dbReference type="AlphaFoldDB" id="A0A0E9UQG6"/>
<accession>A0A0E9UQG6</accession>
<evidence type="ECO:0000313" key="1">
    <source>
        <dbReference type="EMBL" id="JAH68062.1"/>
    </source>
</evidence>
<name>A0A0E9UQG6_ANGAN</name>
<dbReference type="EMBL" id="GBXM01040515">
    <property type="protein sequence ID" value="JAH68062.1"/>
    <property type="molecule type" value="Transcribed_RNA"/>
</dbReference>
<proteinExistence type="predicted"/>
<sequence>MLSDPEASQRSSISEFLQSPQELVLKCLSSLSNCHIDCFVKGWIALFVNSV</sequence>
<protein>
    <submittedName>
        <fullName evidence="1">Uncharacterized protein</fullName>
    </submittedName>
</protein>